<name>A0A5R8QH89_9FIRM</name>
<sequence length="448" mass="49072">MKEFKIFTEQLMKDYSAAGLRAALFTKDGTIKYQRSFGYRDIDEQRQISADSLFGVASVTKSFTALAIMQLVEAGRVELDALVSVYIPEFENKRGVTVRHLLSHSGGFFPQHRTTVYEVAEKLGLEPQVEDLAFSNELAMAGSKEICRLLDAATEFCGAPGAFLSYSNDGYGLLTEIVRRVSGYETYAAYLEACILKPLGMTRSTIAMLAPQHDTDVATLYWNENGELKSTLDFYDNAFVMMGGGALKSTLNDLMKYVCMYLHGGVTQSGEQLLSQAGIEQMSAPAIRYNAQSNYGFGLAIETIGGQKCVGHGGGLTGVSSQILWSAEVGLGVVVLCNTSAVPVSLVASRLLALGLSAEIVKPEYSFIEDAGFIEQVAGVYASDEEDSCVQVVFDEEGLRVWLGATVYPARLTDRYQVVIEKPYSDVVLEFNQEHRWVRLGGRLLPKQ</sequence>
<dbReference type="InterPro" id="IPR012338">
    <property type="entry name" value="Beta-lactam/transpept-like"/>
</dbReference>
<dbReference type="PANTHER" id="PTHR46825:SF9">
    <property type="entry name" value="BETA-LACTAMASE-RELATED DOMAIN-CONTAINING PROTEIN"/>
    <property type="match status" value="1"/>
</dbReference>
<dbReference type="OrthoDB" id="9797709at2"/>
<evidence type="ECO:0000259" key="1">
    <source>
        <dbReference type="Pfam" id="PF00144"/>
    </source>
</evidence>
<evidence type="ECO:0000313" key="2">
    <source>
        <dbReference type="EMBL" id="TLG77134.1"/>
    </source>
</evidence>
<proteinExistence type="predicted"/>
<dbReference type="EMBL" id="VBWP01000001">
    <property type="protein sequence ID" value="TLG77134.1"/>
    <property type="molecule type" value="Genomic_DNA"/>
</dbReference>
<reference evidence="2 3" key="1">
    <citation type="submission" date="2019-05" db="EMBL/GenBank/DDBJ databases">
        <title>Culicoidintestinum kansasii gen. nov., sp. nov. from the gastrointestinal tract of the biting midge, Culicoides sonorensis.</title>
        <authorList>
            <person name="Neupane S."/>
            <person name="Ghosh A."/>
            <person name="Gunther S."/>
            <person name="Martin K."/>
            <person name="Zurek L."/>
        </authorList>
    </citation>
    <scope>NUCLEOTIDE SEQUENCE [LARGE SCALE GENOMIC DNA]</scope>
    <source>
        <strain evidence="2 3">CS-1</strain>
    </source>
</reference>
<comment type="caution">
    <text evidence="2">The sequence shown here is derived from an EMBL/GenBank/DDBJ whole genome shotgun (WGS) entry which is preliminary data.</text>
</comment>
<protein>
    <submittedName>
        <fullName evidence="2">Beta-lactamase family protein</fullName>
    </submittedName>
</protein>
<keyword evidence="3" id="KW-1185">Reference proteome</keyword>
<evidence type="ECO:0000313" key="3">
    <source>
        <dbReference type="Proteomes" id="UP000306912"/>
    </source>
</evidence>
<dbReference type="Proteomes" id="UP000306912">
    <property type="component" value="Unassembled WGS sequence"/>
</dbReference>
<dbReference type="RefSeq" id="WP_138189743.1">
    <property type="nucleotide sequence ID" value="NZ_VBWP01000001.1"/>
</dbReference>
<dbReference type="AlphaFoldDB" id="A0A5R8QH89"/>
<dbReference type="Gene3D" id="3.40.710.10">
    <property type="entry name" value="DD-peptidase/beta-lactamase superfamily"/>
    <property type="match status" value="1"/>
</dbReference>
<dbReference type="PANTHER" id="PTHR46825">
    <property type="entry name" value="D-ALANYL-D-ALANINE-CARBOXYPEPTIDASE/ENDOPEPTIDASE AMPH"/>
    <property type="match status" value="1"/>
</dbReference>
<organism evidence="2 3">
    <name type="scientific">Culicoidibacter larvae</name>
    <dbReference type="NCBI Taxonomy" id="2579976"/>
    <lineage>
        <taxon>Bacteria</taxon>
        <taxon>Bacillati</taxon>
        <taxon>Bacillota</taxon>
        <taxon>Culicoidibacteria</taxon>
        <taxon>Culicoidibacterales</taxon>
        <taxon>Culicoidibacteraceae</taxon>
        <taxon>Culicoidibacter</taxon>
    </lineage>
</organism>
<gene>
    <name evidence="2" type="ORF">FEZ08_00515</name>
</gene>
<dbReference type="InterPro" id="IPR050491">
    <property type="entry name" value="AmpC-like"/>
</dbReference>
<dbReference type="InParanoid" id="A0A5R8QH89"/>
<dbReference type="InterPro" id="IPR001466">
    <property type="entry name" value="Beta-lactam-related"/>
</dbReference>
<dbReference type="SUPFAM" id="SSF56601">
    <property type="entry name" value="beta-lactamase/transpeptidase-like"/>
    <property type="match status" value="1"/>
</dbReference>
<accession>A0A5R8QH89</accession>
<dbReference type="Pfam" id="PF00144">
    <property type="entry name" value="Beta-lactamase"/>
    <property type="match status" value="1"/>
</dbReference>
<feature type="domain" description="Beta-lactamase-related" evidence="1">
    <location>
        <begin position="9"/>
        <end position="342"/>
    </location>
</feature>